<dbReference type="InterPro" id="IPR035093">
    <property type="entry name" value="RelE/ParE_toxin_dom_sf"/>
</dbReference>
<comment type="caution">
    <text evidence="1">The sequence shown here is derived from an EMBL/GenBank/DDBJ whole genome shotgun (WGS) entry which is preliminary data.</text>
</comment>
<dbReference type="AlphaFoldDB" id="X1EF34"/>
<dbReference type="PANTHER" id="PTHR40266">
    <property type="entry name" value="TOXIN HIGB-1"/>
    <property type="match status" value="1"/>
</dbReference>
<proteinExistence type="predicted"/>
<sequence length="125" mass="14885">HCYSELYTRSFTFVKDVNLMIIKFEKEYLEQLYTEGKAKGKKYRFQPTVIKQYKNTIDKLKAAQRIEDLFLLKSLNYEKLTGNKKGLESVRVNKQYRIEFRSKQEGEEPSIVTICSIIELSKHYD</sequence>
<protein>
    <recommendedName>
        <fullName evidence="2">Plasmid maintenance system killer protein</fullName>
    </recommendedName>
</protein>
<accession>X1EF34</accession>
<reference evidence="1" key="1">
    <citation type="journal article" date="2014" name="Front. Microbiol.">
        <title>High frequency of phylogenetically diverse reductive dehalogenase-homologous genes in deep subseafloor sedimentary metagenomes.</title>
        <authorList>
            <person name="Kawai M."/>
            <person name="Futagami T."/>
            <person name="Toyoda A."/>
            <person name="Takaki Y."/>
            <person name="Nishi S."/>
            <person name="Hori S."/>
            <person name="Arai W."/>
            <person name="Tsubouchi T."/>
            <person name="Morono Y."/>
            <person name="Uchiyama I."/>
            <person name="Ito T."/>
            <person name="Fujiyama A."/>
            <person name="Inagaki F."/>
            <person name="Takami H."/>
        </authorList>
    </citation>
    <scope>NUCLEOTIDE SEQUENCE</scope>
    <source>
        <strain evidence="1">Expedition CK06-06</strain>
    </source>
</reference>
<name>X1EF34_9ZZZZ</name>
<dbReference type="Pfam" id="PF05015">
    <property type="entry name" value="HigB-like_toxin"/>
    <property type="match status" value="1"/>
</dbReference>
<organism evidence="1">
    <name type="scientific">marine sediment metagenome</name>
    <dbReference type="NCBI Taxonomy" id="412755"/>
    <lineage>
        <taxon>unclassified sequences</taxon>
        <taxon>metagenomes</taxon>
        <taxon>ecological metagenomes</taxon>
    </lineage>
</organism>
<feature type="non-terminal residue" evidence="1">
    <location>
        <position position="1"/>
    </location>
</feature>
<dbReference type="PANTHER" id="PTHR40266:SF2">
    <property type="entry name" value="TOXIN HIGB-1"/>
    <property type="match status" value="1"/>
</dbReference>
<dbReference type="EMBL" id="BARU01004207">
    <property type="protein sequence ID" value="GAH18945.1"/>
    <property type="molecule type" value="Genomic_DNA"/>
</dbReference>
<dbReference type="SUPFAM" id="SSF143011">
    <property type="entry name" value="RelE-like"/>
    <property type="match status" value="1"/>
</dbReference>
<evidence type="ECO:0000313" key="1">
    <source>
        <dbReference type="EMBL" id="GAH18945.1"/>
    </source>
</evidence>
<dbReference type="Gene3D" id="3.30.2310.20">
    <property type="entry name" value="RelE-like"/>
    <property type="match status" value="1"/>
</dbReference>
<evidence type="ECO:0008006" key="2">
    <source>
        <dbReference type="Google" id="ProtNLM"/>
    </source>
</evidence>
<dbReference type="InterPro" id="IPR007711">
    <property type="entry name" value="HigB-1"/>
</dbReference>
<gene>
    <name evidence="1" type="ORF">S03H2_08601</name>
</gene>